<proteinExistence type="inferred from homology"/>
<dbReference type="InterPro" id="IPR029035">
    <property type="entry name" value="DHS-like_NAD/FAD-binding_dom"/>
</dbReference>
<keyword evidence="4" id="KW-1185">Reference proteome</keyword>
<keyword evidence="2" id="KW-0520">NAD</keyword>
<sequence length="338" mass="37524">MSSLPILEFVCQDYHHFNAGALKRAILDYHRHVSAGGKMFWALAGALSTARLGIVLAPAIRNGLIHGLSVTGANIEESLLQMIVGEKYKFDWDYRYLKLEDDANYEAQGMARVTDTLIPKEAFDVVGEMLKSRWLSTQSASGRRFWHDYFYDVAHQEGGKSAYGKRPNECWLLAAAEQDIPIMVGGHADSSYGNYFASLCYRREISPNIVKSDIEYMVSFFDIYQDTLAPGHGCGYVQVGGGIAGDFAMCAVPSLRQDLGRSVPHWAYFCQVSDSITSFGSYSGAGANEKITWNKTNAKTPAHLIESDATLVVPIFLEALLEAQRFPEAAMRLMTENR</sequence>
<dbReference type="GO" id="GO:0005737">
    <property type="term" value="C:cytoplasm"/>
    <property type="evidence" value="ECO:0007669"/>
    <property type="project" value="TreeGrafter"/>
</dbReference>
<reference evidence="3" key="2">
    <citation type="submission" date="2020-09" db="EMBL/GenBank/DDBJ databases">
        <authorList>
            <person name="Sun Q."/>
            <person name="Zhou Y."/>
        </authorList>
    </citation>
    <scope>NUCLEOTIDE SEQUENCE</scope>
    <source>
        <strain evidence="3">CGMCC 1.15082</strain>
    </source>
</reference>
<dbReference type="SUPFAM" id="SSF52467">
    <property type="entry name" value="DHS-like NAD/FAD-binding domain"/>
    <property type="match status" value="1"/>
</dbReference>
<gene>
    <name evidence="3" type="ORF">GCM10011491_44050</name>
</gene>
<comment type="similarity">
    <text evidence="1">Belongs to the deoxyhypusine synthase family.</text>
</comment>
<organism evidence="3 4">
    <name type="scientific">Brucella endophytica</name>
    <dbReference type="NCBI Taxonomy" id="1963359"/>
    <lineage>
        <taxon>Bacteria</taxon>
        <taxon>Pseudomonadati</taxon>
        <taxon>Pseudomonadota</taxon>
        <taxon>Alphaproteobacteria</taxon>
        <taxon>Hyphomicrobiales</taxon>
        <taxon>Brucellaceae</taxon>
        <taxon>Brucella/Ochrobactrum group</taxon>
        <taxon>Brucella</taxon>
    </lineage>
</organism>
<dbReference type="EMBL" id="BMHH01000033">
    <property type="protein sequence ID" value="GGB11299.1"/>
    <property type="molecule type" value="Genomic_DNA"/>
</dbReference>
<evidence type="ECO:0000256" key="1">
    <source>
        <dbReference type="ARBA" id="ARBA00009892"/>
    </source>
</evidence>
<dbReference type="Gene3D" id="3.40.910.10">
    <property type="entry name" value="Deoxyhypusine synthase"/>
    <property type="match status" value="1"/>
</dbReference>
<dbReference type="GO" id="GO:0034038">
    <property type="term" value="F:deoxyhypusine synthase activity"/>
    <property type="evidence" value="ECO:0007669"/>
    <property type="project" value="TreeGrafter"/>
</dbReference>
<comment type="caution">
    <text evidence="3">The sequence shown here is derived from an EMBL/GenBank/DDBJ whole genome shotgun (WGS) entry which is preliminary data.</text>
</comment>
<reference evidence="3" key="1">
    <citation type="journal article" date="2014" name="Int. J. Syst. Evol. Microbiol.">
        <title>Complete genome sequence of Corynebacterium casei LMG S-19264T (=DSM 44701T), isolated from a smear-ripened cheese.</title>
        <authorList>
            <consortium name="US DOE Joint Genome Institute (JGI-PGF)"/>
            <person name="Walter F."/>
            <person name="Albersmeier A."/>
            <person name="Kalinowski J."/>
            <person name="Ruckert C."/>
        </authorList>
    </citation>
    <scope>NUCLEOTIDE SEQUENCE</scope>
    <source>
        <strain evidence="3">CGMCC 1.15082</strain>
    </source>
</reference>
<dbReference type="Proteomes" id="UP000646478">
    <property type="component" value="Unassembled WGS sequence"/>
</dbReference>
<dbReference type="InterPro" id="IPR036982">
    <property type="entry name" value="Deoxyhypusine_synthase_sf"/>
</dbReference>
<evidence type="ECO:0000313" key="3">
    <source>
        <dbReference type="EMBL" id="GGB11299.1"/>
    </source>
</evidence>
<dbReference type="InterPro" id="IPR002773">
    <property type="entry name" value="Deoxyhypusine_synthase"/>
</dbReference>
<evidence type="ECO:0000256" key="2">
    <source>
        <dbReference type="ARBA" id="ARBA00023027"/>
    </source>
</evidence>
<accession>A0A916SPN9</accession>
<dbReference type="PANTHER" id="PTHR11703">
    <property type="entry name" value="DEOXYHYPUSINE SYNTHASE"/>
    <property type="match status" value="1"/>
</dbReference>
<name>A0A916SPN9_9HYPH</name>
<dbReference type="Pfam" id="PF01916">
    <property type="entry name" value="DS"/>
    <property type="match status" value="1"/>
</dbReference>
<dbReference type="RefSeq" id="WP_210311690.1">
    <property type="nucleotide sequence ID" value="NZ_BMHH01000033.1"/>
</dbReference>
<evidence type="ECO:0000313" key="4">
    <source>
        <dbReference type="Proteomes" id="UP000646478"/>
    </source>
</evidence>
<dbReference type="PANTHER" id="PTHR11703:SF0">
    <property type="entry name" value="DEOXYHYPUSINE SYNTHASE"/>
    <property type="match status" value="1"/>
</dbReference>
<protein>
    <submittedName>
        <fullName evidence="3">Deoxyhypusine synthase</fullName>
    </submittedName>
</protein>
<dbReference type="AlphaFoldDB" id="A0A916SPN9"/>